<reference evidence="7 8" key="1">
    <citation type="submission" date="2021-11" db="EMBL/GenBank/DDBJ databases">
        <title>Black yeast isolated from Biological Soil Crust.</title>
        <authorList>
            <person name="Kurbessoian T."/>
        </authorList>
    </citation>
    <scope>NUCLEOTIDE SEQUENCE [LARGE SCALE GENOMIC DNA]</scope>
    <source>
        <strain evidence="7 8">CCFEE 5522</strain>
    </source>
</reference>
<comment type="subcellular location">
    <subcellularLocation>
        <location evidence="1">Nucleus</location>
    </subcellularLocation>
</comment>
<evidence type="ECO:0000313" key="8">
    <source>
        <dbReference type="Proteomes" id="UP001324427"/>
    </source>
</evidence>
<evidence type="ECO:0000313" key="7">
    <source>
        <dbReference type="EMBL" id="KAK4545142.1"/>
    </source>
</evidence>
<feature type="region of interest" description="Disordered" evidence="4">
    <location>
        <begin position="907"/>
        <end position="1007"/>
    </location>
</feature>
<evidence type="ECO:0000256" key="2">
    <source>
        <dbReference type="ARBA" id="ARBA00023125"/>
    </source>
</evidence>
<name>A0AAV9JJ13_9PEZI</name>
<dbReference type="EMBL" id="JAVFHQ010000021">
    <property type="protein sequence ID" value="KAK4545142.1"/>
    <property type="molecule type" value="Genomic_DNA"/>
</dbReference>
<protein>
    <submittedName>
        <fullName evidence="7">Uncharacterized protein</fullName>
    </submittedName>
</protein>
<feature type="compositionally biased region" description="Low complexity" evidence="4">
    <location>
        <begin position="314"/>
        <end position="328"/>
    </location>
</feature>
<accession>A0AAV9JJ13</accession>
<evidence type="ECO:0000256" key="4">
    <source>
        <dbReference type="SAM" id="MobiDB-lite"/>
    </source>
</evidence>
<dbReference type="SUPFAM" id="SSF46689">
    <property type="entry name" value="Homeodomain-like"/>
    <property type="match status" value="1"/>
</dbReference>
<dbReference type="SMART" id="SM00717">
    <property type="entry name" value="SANT"/>
    <property type="match status" value="2"/>
</dbReference>
<feature type="compositionally biased region" description="Acidic residues" evidence="4">
    <location>
        <begin position="952"/>
        <end position="967"/>
    </location>
</feature>
<evidence type="ECO:0000256" key="1">
    <source>
        <dbReference type="ARBA" id="ARBA00004123"/>
    </source>
</evidence>
<feature type="compositionally biased region" description="Basic and acidic residues" evidence="4">
    <location>
        <begin position="204"/>
        <end position="213"/>
    </location>
</feature>
<feature type="compositionally biased region" description="Basic and acidic residues" evidence="4">
    <location>
        <begin position="359"/>
        <end position="378"/>
    </location>
</feature>
<dbReference type="InterPro" id="IPR009057">
    <property type="entry name" value="Homeodomain-like_sf"/>
</dbReference>
<dbReference type="Proteomes" id="UP001324427">
    <property type="component" value="Unassembled WGS sequence"/>
</dbReference>
<dbReference type="PROSITE" id="PS51294">
    <property type="entry name" value="HTH_MYB"/>
    <property type="match status" value="1"/>
</dbReference>
<dbReference type="GO" id="GO:0003700">
    <property type="term" value="F:DNA-binding transcription factor activity"/>
    <property type="evidence" value="ECO:0007669"/>
    <property type="project" value="TreeGrafter"/>
</dbReference>
<feature type="region of interest" description="Disordered" evidence="4">
    <location>
        <begin position="1"/>
        <end position="392"/>
    </location>
</feature>
<keyword evidence="2" id="KW-0238">DNA-binding</keyword>
<feature type="compositionally biased region" description="Low complexity" evidence="4">
    <location>
        <begin position="224"/>
        <end position="244"/>
    </location>
</feature>
<evidence type="ECO:0000256" key="3">
    <source>
        <dbReference type="ARBA" id="ARBA00023242"/>
    </source>
</evidence>
<keyword evidence="3" id="KW-0539">Nucleus</keyword>
<sequence length="1071" mass="117018">MGNTSSQIAAPPTGTQTQAQTQPSPSREDMQPDVSTSSPGSGIAVASPRSKMVAERTPQGQSARPEREPSAPTTDVDVGPKPKPKKRKRSSGGGSAAARAPRGRPRDPSQLKPEVAAKSADTPTDSSDAQPLPPKRRKLSKADEHMLEIAGAFMSNGDAEAGAEQEEITAEPPKEKERKKDKKRNKRSGQAVQALVAEAEDASVPDKQRRVSEVGKPGPKRRTSTTSPVAAAATGEDAASAAKASEPTRRKRKKQSLPVSEPLQQVAGTEPQRTQSSNVLAEPDASPVDEVRASASGDSAARKRKREQDTNGGPADDAPDAQPHALPPSGDEPPVVHSDGRRVSASGRPGPPKRMKQRAARDGEAPDPEIQPRARRELIPQPTDSQLDEDIADWPPTRRQHYAEHVGNWIIAQPNITHLLPDLEAAIELCEPKTTRRDLISHLKVGCGLRFRSALLAKELQRIDEEWDASGAVANGGDGAGQSVQRIPTPPESPGVPKRYGVDATDQVKEWLSSQDLPVSDPDGLLSRRPNASRDNADPEHSEDVPEQEVEATVHQLPSKASLPAPIDDGPAAGPFTDAEKEAADAVFDYACQEEGIPALHMKAAICDWATVGMFKIEVQDVLPNRTKEAIRKFCRRRYSANTTGPWTAEEDERLRRAYAQMPNKWMEIGDLVDRSGEACRDRWRDHVQYGDGKLTGPWSKEEESRLVGAVQECMELVKRDAMRKGKMELADDPAQLEQLVDWKTVADKMEGKRGKKRCREKWQKLKRRNPDVVLAVQADASAAAPKAPAYDDQTKKQKAVESKVKQFQNGDYYDVLTEIYTAIEDHSKVFSEESTVWSIVASKHKSSRFSGALRRRAYYAALQNYKGGKKVGKATTIAGKARAMVRSMMKWAEKNEVEEFTRAYDPDADREAKEARKAARDSAAGAAGGRKVLRKKAAPKAKKSEEHVMESDEEDEAEVEDEEPDIAESPADVEQGESDAVDHRSEASADDNEGAQADGGLQRLADEAGNNALEIVDDYPMSSLNSRYDEAASLTGRTPSLGPRAFMARCEAVGRRQHREYRMQGRRTRA</sequence>
<feature type="compositionally biased region" description="Polar residues" evidence="4">
    <location>
        <begin position="262"/>
        <end position="279"/>
    </location>
</feature>
<comment type="caution">
    <text evidence="7">The sequence shown here is derived from an EMBL/GenBank/DDBJ whole genome shotgun (WGS) entry which is preliminary data.</text>
</comment>
<dbReference type="GO" id="GO:0000976">
    <property type="term" value="F:transcription cis-regulatory region binding"/>
    <property type="evidence" value="ECO:0007669"/>
    <property type="project" value="TreeGrafter"/>
</dbReference>
<proteinExistence type="predicted"/>
<dbReference type="GO" id="GO:0005634">
    <property type="term" value="C:nucleus"/>
    <property type="evidence" value="ECO:0007669"/>
    <property type="project" value="UniProtKB-SubCell"/>
</dbReference>
<feature type="domain" description="Myb-like" evidence="5">
    <location>
        <begin position="697"/>
        <end position="767"/>
    </location>
</feature>
<dbReference type="PROSITE" id="PS50090">
    <property type="entry name" value="MYB_LIKE"/>
    <property type="match status" value="2"/>
</dbReference>
<dbReference type="InterPro" id="IPR017930">
    <property type="entry name" value="Myb_dom"/>
</dbReference>
<feature type="compositionally biased region" description="Low complexity" evidence="4">
    <location>
        <begin position="9"/>
        <end position="25"/>
    </location>
</feature>
<evidence type="ECO:0000259" key="6">
    <source>
        <dbReference type="PROSITE" id="PS51294"/>
    </source>
</evidence>
<feature type="compositionally biased region" description="Basic and acidic residues" evidence="4">
    <location>
        <begin position="535"/>
        <end position="544"/>
    </location>
</feature>
<feature type="compositionally biased region" description="Basic and acidic residues" evidence="4">
    <location>
        <begin position="907"/>
        <end position="921"/>
    </location>
</feature>
<organism evidence="7 8">
    <name type="scientific">Oleoguttula mirabilis</name>
    <dbReference type="NCBI Taxonomy" id="1507867"/>
    <lineage>
        <taxon>Eukaryota</taxon>
        <taxon>Fungi</taxon>
        <taxon>Dikarya</taxon>
        <taxon>Ascomycota</taxon>
        <taxon>Pezizomycotina</taxon>
        <taxon>Dothideomycetes</taxon>
        <taxon>Dothideomycetidae</taxon>
        <taxon>Mycosphaerellales</taxon>
        <taxon>Teratosphaeriaceae</taxon>
        <taxon>Oleoguttula</taxon>
    </lineage>
</organism>
<dbReference type="Pfam" id="PF00249">
    <property type="entry name" value="Myb_DNA-binding"/>
    <property type="match status" value="1"/>
</dbReference>
<dbReference type="PANTHER" id="PTHR46380">
    <property type="entry name" value="CYCLIN-D-BINDING MYB-LIKE TRANSCRIPTION FACTOR 1"/>
    <property type="match status" value="1"/>
</dbReference>
<feature type="domain" description="HTH myb-type" evidence="6">
    <location>
        <begin position="645"/>
        <end position="692"/>
    </location>
</feature>
<gene>
    <name evidence="7" type="ORF">LTR36_003693</name>
</gene>
<dbReference type="Gene3D" id="1.10.10.60">
    <property type="entry name" value="Homeodomain-like"/>
    <property type="match status" value="2"/>
</dbReference>
<dbReference type="PANTHER" id="PTHR46380:SF2">
    <property type="entry name" value="CYCLIN-D-BINDING MYB-LIKE TRANSCRIPTION FACTOR 1"/>
    <property type="match status" value="1"/>
</dbReference>
<evidence type="ECO:0000259" key="5">
    <source>
        <dbReference type="PROSITE" id="PS50090"/>
    </source>
</evidence>
<keyword evidence="8" id="KW-1185">Reference proteome</keyword>
<dbReference type="CDD" id="cd00167">
    <property type="entry name" value="SANT"/>
    <property type="match status" value="1"/>
</dbReference>
<feature type="region of interest" description="Disordered" evidence="4">
    <location>
        <begin position="471"/>
        <end position="551"/>
    </location>
</feature>
<dbReference type="InterPro" id="IPR001005">
    <property type="entry name" value="SANT/Myb"/>
</dbReference>
<dbReference type="InterPro" id="IPR051651">
    <property type="entry name" value="DMTF1_DNA-bind_reg"/>
</dbReference>
<dbReference type="AlphaFoldDB" id="A0AAV9JJ13"/>
<feature type="compositionally biased region" description="Basic residues" evidence="4">
    <location>
        <begin position="932"/>
        <end position="942"/>
    </location>
</feature>
<feature type="domain" description="Myb-like" evidence="5">
    <location>
        <begin position="645"/>
        <end position="688"/>
    </location>
</feature>